<feature type="chain" id="PRO_5005544663" description="Secreted protein" evidence="2">
    <location>
        <begin position="22"/>
        <end position="226"/>
    </location>
</feature>
<name>A0A0L0N376_TOLOC</name>
<dbReference type="OrthoDB" id="4225201at2759"/>
<proteinExistence type="predicted"/>
<organism evidence="3 4">
    <name type="scientific">Tolypocladium ophioglossoides (strain CBS 100239)</name>
    <name type="common">Snaketongue truffleclub</name>
    <name type="synonym">Elaphocordyceps ophioglossoides</name>
    <dbReference type="NCBI Taxonomy" id="1163406"/>
    <lineage>
        <taxon>Eukaryota</taxon>
        <taxon>Fungi</taxon>
        <taxon>Dikarya</taxon>
        <taxon>Ascomycota</taxon>
        <taxon>Pezizomycotina</taxon>
        <taxon>Sordariomycetes</taxon>
        <taxon>Hypocreomycetidae</taxon>
        <taxon>Hypocreales</taxon>
        <taxon>Ophiocordycipitaceae</taxon>
        <taxon>Tolypocladium</taxon>
    </lineage>
</organism>
<feature type="region of interest" description="Disordered" evidence="1">
    <location>
        <begin position="160"/>
        <end position="185"/>
    </location>
</feature>
<feature type="non-terminal residue" evidence="3">
    <location>
        <position position="226"/>
    </location>
</feature>
<dbReference type="AlphaFoldDB" id="A0A0L0N376"/>
<evidence type="ECO:0000256" key="2">
    <source>
        <dbReference type="SAM" id="SignalP"/>
    </source>
</evidence>
<protein>
    <recommendedName>
        <fullName evidence="5">Secreted protein</fullName>
    </recommendedName>
</protein>
<evidence type="ECO:0000313" key="4">
    <source>
        <dbReference type="Proteomes" id="UP000036947"/>
    </source>
</evidence>
<dbReference type="STRING" id="1163406.A0A0L0N376"/>
<gene>
    <name evidence="3" type="ORF">TOPH_06881</name>
</gene>
<accession>A0A0L0N376</accession>
<evidence type="ECO:0000256" key="1">
    <source>
        <dbReference type="SAM" id="MobiDB-lite"/>
    </source>
</evidence>
<sequence length="226" mass="24398">MRRGGLYGAAAALLLAPAALARPAAHDSDDGAMPTTSVTLGVPTKDQGTEVLTFRLDVEPSDQACGPSNLRINGHRLAQDANGEGEGLLPLPGGHHVTANWRFRCIEGDEGPFAQVLAVVVRQVDGEEVGEAGFSTVLRQMHPVWIVEVEDEEVVNRLHTDVPAEGGDEEEKEDGEDDFSPFTQMPDVDDELQAQFHELDLLHMQAHELDDLITAKELSIAHLLGS</sequence>
<evidence type="ECO:0000313" key="3">
    <source>
        <dbReference type="EMBL" id="KND88486.1"/>
    </source>
</evidence>
<keyword evidence="4" id="KW-1185">Reference proteome</keyword>
<feature type="signal peptide" evidence="2">
    <location>
        <begin position="1"/>
        <end position="21"/>
    </location>
</feature>
<reference evidence="3 4" key="1">
    <citation type="journal article" date="2015" name="BMC Genomics">
        <title>The genome of the truffle-parasite Tolypocladium ophioglossoides and the evolution of antifungal peptaibiotics.</title>
        <authorList>
            <person name="Quandt C.A."/>
            <person name="Bushley K.E."/>
            <person name="Spatafora J.W."/>
        </authorList>
    </citation>
    <scope>NUCLEOTIDE SEQUENCE [LARGE SCALE GENOMIC DNA]</scope>
    <source>
        <strain evidence="3 4">CBS 100239</strain>
    </source>
</reference>
<comment type="caution">
    <text evidence="3">The sequence shown here is derived from an EMBL/GenBank/DDBJ whole genome shotgun (WGS) entry which is preliminary data.</text>
</comment>
<dbReference type="Proteomes" id="UP000036947">
    <property type="component" value="Unassembled WGS sequence"/>
</dbReference>
<feature type="compositionally biased region" description="Acidic residues" evidence="1">
    <location>
        <begin position="166"/>
        <end position="179"/>
    </location>
</feature>
<dbReference type="EMBL" id="LFRF01000025">
    <property type="protein sequence ID" value="KND88486.1"/>
    <property type="molecule type" value="Genomic_DNA"/>
</dbReference>
<keyword evidence="2" id="KW-0732">Signal</keyword>
<evidence type="ECO:0008006" key="5">
    <source>
        <dbReference type="Google" id="ProtNLM"/>
    </source>
</evidence>